<evidence type="ECO:0000313" key="3">
    <source>
        <dbReference type="Proteomes" id="UP000799757"/>
    </source>
</evidence>
<reference evidence="2" key="1">
    <citation type="journal article" date="2020" name="Stud. Mycol.">
        <title>101 Dothideomycetes genomes: a test case for predicting lifestyles and emergence of pathogens.</title>
        <authorList>
            <person name="Haridas S."/>
            <person name="Albert R."/>
            <person name="Binder M."/>
            <person name="Bloem J."/>
            <person name="Labutti K."/>
            <person name="Salamov A."/>
            <person name="Andreopoulos B."/>
            <person name="Baker S."/>
            <person name="Barry K."/>
            <person name="Bills G."/>
            <person name="Bluhm B."/>
            <person name="Cannon C."/>
            <person name="Castanera R."/>
            <person name="Culley D."/>
            <person name="Daum C."/>
            <person name="Ezra D."/>
            <person name="Gonzalez J."/>
            <person name="Henrissat B."/>
            <person name="Kuo A."/>
            <person name="Liang C."/>
            <person name="Lipzen A."/>
            <person name="Lutzoni F."/>
            <person name="Magnuson J."/>
            <person name="Mondo S."/>
            <person name="Nolan M."/>
            <person name="Ohm R."/>
            <person name="Pangilinan J."/>
            <person name="Park H.-J."/>
            <person name="Ramirez L."/>
            <person name="Alfaro M."/>
            <person name="Sun H."/>
            <person name="Tritt A."/>
            <person name="Yoshinaga Y."/>
            <person name="Zwiers L.-H."/>
            <person name="Turgeon B."/>
            <person name="Goodwin S."/>
            <person name="Spatafora J."/>
            <person name="Crous P."/>
            <person name="Grigoriev I."/>
        </authorList>
    </citation>
    <scope>NUCLEOTIDE SEQUENCE</scope>
    <source>
        <strain evidence="2">CBS 109.77</strain>
    </source>
</reference>
<feature type="region of interest" description="Disordered" evidence="1">
    <location>
        <begin position="27"/>
        <end position="135"/>
    </location>
</feature>
<keyword evidence="3" id="KW-1185">Reference proteome</keyword>
<sequence>MWARGKCFLAERGNACRDARRREVLGERLDAQYGDIPTPPDESAPGEELPFDPPFDEEPSLTPLAPIPSPVPSPIPSPVHSPSPTQKRKREQDEKKDAAATIPAPKLKYNPPAKKKAEKKVDSALIPTPPLATKK</sequence>
<dbReference type="Proteomes" id="UP000799757">
    <property type="component" value="Unassembled WGS sequence"/>
</dbReference>
<feature type="compositionally biased region" description="Pro residues" evidence="1">
    <location>
        <begin position="65"/>
        <end position="81"/>
    </location>
</feature>
<protein>
    <submittedName>
        <fullName evidence="2">Uncharacterized protein</fullName>
    </submittedName>
</protein>
<organism evidence="2 3">
    <name type="scientific">Melanomma pulvis-pyrius CBS 109.77</name>
    <dbReference type="NCBI Taxonomy" id="1314802"/>
    <lineage>
        <taxon>Eukaryota</taxon>
        <taxon>Fungi</taxon>
        <taxon>Dikarya</taxon>
        <taxon>Ascomycota</taxon>
        <taxon>Pezizomycotina</taxon>
        <taxon>Dothideomycetes</taxon>
        <taxon>Pleosporomycetidae</taxon>
        <taxon>Pleosporales</taxon>
        <taxon>Melanommataceae</taxon>
        <taxon>Melanomma</taxon>
    </lineage>
</organism>
<dbReference type="AlphaFoldDB" id="A0A6A6X156"/>
<gene>
    <name evidence="2" type="ORF">K505DRAFT_327816</name>
</gene>
<name>A0A6A6X156_9PLEO</name>
<evidence type="ECO:0000256" key="1">
    <source>
        <dbReference type="SAM" id="MobiDB-lite"/>
    </source>
</evidence>
<dbReference type="EMBL" id="MU002096">
    <property type="protein sequence ID" value="KAF2790062.1"/>
    <property type="molecule type" value="Genomic_DNA"/>
</dbReference>
<accession>A0A6A6X156</accession>
<evidence type="ECO:0000313" key="2">
    <source>
        <dbReference type="EMBL" id="KAF2790062.1"/>
    </source>
</evidence>
<proteinExistence type="predicted"/>